<keyword evidence="1" id="KW-0812">Transmembrane</keyword>
<sequence length="169" mass="19387">MENILVLAAVIFLTILSRKFPLSNQSYFLIFIFLCFHTYAAHYTYDGTPFDRWLKENFHAQRSYFDRVVHFLFGLLLAPVLKEVLVRTNRLKGLWIYALPVACVFALSAFFEILEMFVALFGGSAGEDYMGLQGDIYDSQKDMGLGLLGGACTMGWLAWRQKHRHSVPE</sequence>
<dbReference type="Proteomes" id="UP000317036">
    <property type="component" value="Unassembled WGS sequence"/>
</dbReference>
<evidence type="ECO:0000313" key="2">
    <source>
        <dbReference type="EMBL" id="TVY10674.1"/>
    </source>
</evidence>
<organism evidence="2 3">
    <name type="scientific">Paenibacillus cremeus</name>
    <dbReference type="NCBI Taxonomy" id="2163881"/>
    <lineage>
        <taxon>Bacteria</taxon>
        <taxon>Bacillati</taxon>
        <taxon>Bacillota</taxon>
        <taxon>Bacilli</taxon>
        <taxon>Bacillales</taxon>
        <taxon>Paenibacillaceae</taxon>
        <taxon>Paenibacillus</taxon>
    </lineage>
</organism>
<dbReference type="InterPro" id="IPR014509">
    <property type="entry name" value="YjdF-like"/>
</dbReference>
<reference evidence="2 3" key="1">
    <citation type="submission" date="2019-07" db="EMBL/GenBank/DDBJ databases">
        <authorList>
            <person name="Kim J."/>
        </authorList>
    </citation>
    <scope>NUCLEOTIDE SEQUENCE [LARGE SCALE GENOMIC DNA]</scope>
    <source>
        <strain evidence="2 3">JC52</strain>
    </source>
</reference>
<feature type="transmembrane region" description="Helical" evidence="1">
    <location>
        <begin position="27"/>
        <end position="44"/>
    </location>
</feature>
<protein>
    <submittedName>
        <fullName evidence="2">DUF2238 domain-containing protein</fullName>
    </submittedName>
</protein>
<comment type="caution">
    <text evidence="2">The sequence shown here is derived from an EMBL/GenBank/DDBJ whole genome shotgun (WGS) entry which is preliminary data.</text>
</comment>
<keyword evidence="1" id="KW-0472">Membrane</keyword>
<dbReference type="Pfam" id="PF09997">
    <property type="entry name" value="DUF2238"/>
    <property type="match status" value="1"/>
</dbReference>
<proteinExistence type="predicted"/>
<evidence type="ECO:0000256" key="1">
    <source>
        <dbReference type="SAM" id="Phobius"/>
    </source>
</evidence>
<gene>
    <name evidence="2" type="ORF">FPZ49_07240</name>
</gene>
<dbReference type="AlphaFoldDB" id="A0A559KEX0"/>
<dbReference type="PIRSF" id="PIRSF020606">
    <property type="entry name" value="UCP020606"/>
    <property type="match status" value="1"/>
</dbReference>
<keyword evidence="1" id="KW-1133">Transmembrane helix</keyword>
<dbReference type="EMBL" id="VNJI01000007">
    <property type="protein sequence ID" value="TVY10674.1"/>
    <property type="molecule type" value="Genomic_DNA"/>
</dbReference>
<evidence type="ECO:0000313" key="3">
    <source>
        <dbReference type="Proteomes" id="UP000317036"/>
    </source>
</evidence>
<dbReference type="InterPro" id="IPR058534">
    <property type="entry name" value="YjdF"/>
</dbReference>
<name>A0A559KEX0_9BACL</name>
<dbReference type="OrthoDB" id="9786473at2"/>
<feature type="transmembrane region" description="Helical" evidence="1">
    <location>
        <begin position="94"/>
        <end position="122"/>
    </location>
</feature>
<accession>A0A559KEX0</accession>
<feature type="transmembrane region" description="Helical" evidence="1">
    <location>
        <begin position="64"/>
        <end position="82"/>
    </location>
</feature>
<keyword evidence="3" id="KW-1185">Reference proteome</keyword>